<evidence type="ECO:0000256" key="3">
    <source>
        <dbReference type="ARBA" id="ARBA00022525"/>
    </source>
</evidence>
<dbReference type="FunFam" id="2.60.40.770:FF:000001">
    <property type="entry name" value="NPC intracellular cholesterol transporter 2"/>
    <property type="match status" value="1"/>
</dbReference>
<dbReference type="EMBL" id="SJOL01004372">
    <property type="protein sequence ID" value="TGZ71689.1"/>
    <property type="molecule type" value="Genomic_DNA"/>
</dbReference>
<feature type="signal peptide" evidence="4">
    <location>
        <begin position="1"/>
        <end position="21"/>
    </location>
</feature>
<reference evidence="6 7" key="1">
    <citation type="journal article" date="2019" name="BMC Genomics">
        <title>New insights from Opisthorchis felineus genome: update on genomics of the epidemiologically important liver flukes.</title>
        <authorList>
            <person name="Ershov N.I."/>
            <person name="Mordvinov V.A."/>
            <person name="Prokhortchouk E.B."/>
            <person name="Pakharukova M.Y."/>
            <person name="Gunbin K.V."/>
            <person name="Ustyantsev K."/>
            <person name="Genaev M.A."/>
            <person name="Blinov A.G."/>
            <person name="Mazur A."/>
            <person name="Boulygina E."/>
            <person name="Tsygankova S."/>
            <person name="Khrameeva E."/>
            <person name="Chekanov N."/>
            <person name="Fan G."/>
            <person name="Xiao A."/>
            <person name="Zhang H."/>
            <person name="Xu X."/>
            <person name="Yang H."/>
            <person name="Solovyev V."/>
            <person name="Lee S.M."/>
            <person name="Liu X."/>
            <person name="Afonnikov D.A."/>
            <person name="Skryabin K.G."/>
        </authorList>
    </citation>
    <scope>NUCLEOTIDE SEQUENCE [LARGE SCALE GENOMIC DNA]</scope>
    <source>
        <strain evidence="6">AK-0245</strain>
        <tissue evidence="6">Whole organism</tissue>
    </source>
</reference>
<evidence type="ECO:0000256" key="1">
    <source>
        <dbReference type="ARBA" id="ARBA00004613"/>
    </source>
</evidence>
<evidence type="ECO:0000259" key="5">
    <source>
        <dbReference type="SMART" id="SM00737"/>
    </source>
</evidence>
<comment type="caution">
    <text evidence="6">The sequence shown here is derived from an EMBL/GenBank/DDBJ whole genome shotgun (WGS) entry which is preliminary data.</text>
</comment>
<sequence length="147" mass="16167">MRYFNLLTCFLLLYLSLVTDSIIFKDCGSLDVSVMALGLDPCESEPCILVKGKTVGIEIQFITFIKAEGHKIQLSSGHGPKVLKLLQTDVCAQVTPSCPIEKGKIYTLRYKVMVSNNSPIGPLAVRLELVYKGGGKFMCIEVPVRIV</sequence>
<dbReference type="AlphaFoldDB" id="A0A4S2MA67"/>
<accession>A0A4S2MA67</accession>
<organism evidence="6 7">
    <name type="scientific">Opisthorchis felineus</name>
    <dbReference type="NCBI Taxonomy" id="147828"/>
    <lineage>
        <taxon>Eukaryota</taxon>
        <taxon>Metazoa</taxon>
        <taxon>Spiralia</taxon>
        <taxon>Lophotrochozoa</taxon>
        <taxon>Platyhelminthes</taxon>
        <taxon>Trematoda</taxon>
        <taxon>Digenea</taxon>
        <taxon>Opisthorchiida</taxon>
        <taxon>Opisthorchiata</taxon>
        <taxon>Opisthorchiidae</taxon>
        <taxon>Opisthorchis</taxon>
    </lineage>
</organism>
<dbReference type="Pfam" id="PF02221">
    <property type="entry name" value="E1_DerP2_DerF2"/>
    <property type="match status" value="1"/>
</dbReference>
<dbReference type="GO" id="GO:0005576">
    <property type="term" value="C:extracellular region"/>
    <property type="evidence" value="ECO:0007669"/>
    <property type="project" value="UniProtKB-SubCell"/>
</dbReference>
<dbReference type="InterPro" id="IPR014756">
    <property type="entry name" value="Ig_E-set"/>
</dbReference>
<proteinExistence type="inferred from homology"/>
<keyword evidence="7" id="KW-1185">Reference proteome</keyword>
<keyword evidence="3" id="KW-0964">Secreted</keyword>
<comment type="similarity">
    <text evidence="2">Belongs to the NPC2 family.</text>
</comment>
<protein>
    <recommendedName>
        <fullName evidence="5">MD-2-related lipid-recognition domain-containing protein</fullName>
    </recommendedName>
</protein>
<keyword evidence="4" id="KW-0732">Signal</keyword>
<feature type="chain" id="PRO_5020326152" description="MD-2-related lipid-recognition domain-containing protein" evidence="4">
    <location>
        <begin position="22"/>
        <end position="147"/>
    </location>
</feature>
<dbReference type="GO" id="GO:0032934">
    <property type="term" value="F:sterol binding"/>
    <property type="evidence" value="ECO:0007669"/>
    <property type="project" value="InterPro"/>
</dbReference>
<feature type="domain" description="MD-2-related lipid-recognition" evidence="5">
    <location>
        <begin position="24"/>
        <end position="144"/>
    </location>
</feature>
<gene>
    <name evidence="6" type="ORF">CRM22_002500</name>
</gene>
<dbReference type="SMART" id="SM00737">
    <property type="entry name" value="ML"/>
    <property type="match status" value="1"/>
</dbReference>
<dbReference type="Proteomes" id="UP000308267">
    <property type="component" value="Unassembled WGS sequence"/>
</dbReference>
<dbReference type="SUPFAM" id="SSF81296">
    <property type="entry name" value="E set domains"/>
    <property type="match status" value="1"/>
</dbReference>
<dbReference type="PANTHER" id="PTHR11306">
    <property type="entry name" value="NIEMANN PICK TYPE C2 PROTEIN NPC2-RELATED"/>
    <property type="match status" value="1"/>
</dbReference>
<evidence type="ECO:0000256" key="2">
    <source>
        <dbReference type="ARBA" id="ARBA00006370"/>
    </source>
</evidence>
<comment type="subcellular location">
    <subcellularLocation>
        <location evidence="1">Secreted</location>
    </subcellularLocation>
</comment>
<dbReference type="InterPro" id="IPR003172">
    <property type="entry name" value="ML_dom"/>
</dbReference>
<dbReference type="STRING" id="147828.A0A4S2MA67"/>
<evidence type="ECO:0000313" key="7">
    <source>
        <dbReference type="Proteomes" id="UP000308267"/>
    </source>
</evidence>
<dbReference type="OrthoDB" id="6489092at2759"/>
<evidence type="ECO:0000313" key="6">
    <source>
        <dbReference type="EMBL" id="TGZ71689.1"/>
    </source>
</evidence>
<dbReference type="PANTHER" id="PTHR11306:SF68">
    <property type="entry name" value="NPC INTRACELLULAR CHOLESTEROL TRANSPORTER 2"/>
    <property type="match status" value="1"/>
</dbReference>
<name>A0A4S2MA67_OPIFE</name>
<dbReference type="Gene3D" id="2.60.40.770">
    <property type="match status" value="1"/>
</dbReference>
<evidence type="ECO:0000256" key="4">
    <source>
        <dbReference type="SAM" id="SignalP"/>
    </source>
</evidence>
<dbReference type="InterPro" id="IPR039670">
    <property type="entry name" value="NPC2-like"/>
</dbReference>
<dbReference type="GO" id="GO:0015918">
    <property type="term" value="P:sterol transport"/>
    <property type="evidence" value="ECO:0007669"/>
    <property type="project" value="InterPro"/>
</dbReference>